<name>A0A1Y5F8V5_9BACT</name>
<proteinExistence type="predicted"/>
<sequence>MKSMTNYLFIFFILLQTTYANQCESDSFREENICIIAGGAADTTKTLNLAHARSLSLRNARIIAYEKMAERLEGVIIGAQTTQSGDLISDGQVKTIVQATLKNVEIQKESVSFLSDGSPWAEVTLSVPKKGKMGVETKVLEFTNGHNSLKEKDEIIVIDLREYNYKKSHFYELKSPTKKIFAFNSFIGKSARFVKDVDHFSGKAIKLMRPIKIDNSNIILNETDAIALVMAEHSKNIIEKKNLYILTK</sequence>
<dbReference type="AlphaFoldDB" id="A0A1Y5F8V5"/>
<dbReference type="Proteomes" id="UP000196531">
    <property type="component" value="Unassembled WGS sequence"/>
</dbReference>
<dbReference type="EMBL" id="MAAO01000007">
    <property type="protein sequence ID" value="OUR95705.1"/>
    <property type="molecule type" value="Genomic_DNA"/>
</dbReference>
<accession>A0A1Y5F8V5</accession>
<comment type="caution">
    <text evidence="1">The sequence shown here is derived from an EMBL/GenBank/DDBJ whole genome shotgun (WGS) entry which is preliminary data.</text>
</comment>
<evidence type="ECO:0000313" key="1">
    <source>
        <dbReference type="EMBL" id="OUR95705.1"/>
    </source>
</evidence>
<organism evidence="1 2">
    <name type="scientific">Halobacteriovorax marinus</name>
    <dbReference type="NCBI Taxonomy" id="97084"/>
    <lineage>
        <taxon>Bacteria</taxon>
        <taxon>Pseudomonadati</taxon>
        <taxon>Bdellovibrionota</taxon>
        <taxon>Bacteriovoracia</taxon>
        <taxon>Bacteriovoracales</taxon>
        <taxon>Halobacteriovoraceae</taxon>
        <taxon>Halobacteriovorax</taxon>
    </lineage>
</organism>
<reference evidence="2" key="1">
    <citation type="journal article" date="2017" name="Proc. Natl. Acad. Sci. U.S.A.">
        <title>Simulation of Deepwater Horizon oil plume reveals substrate specialization within a complex community of hydrocarbon-degraders.</title>
        <authorList>
            <person name="Hu P."/>
            <person name="Dubinsky E.A."/>
            <person name="Probst A.J."/>
            <person name="Wang J."/>
            <person name="Sieber C.M.K."/>
            <person name="Tom L.M."/>
            <person name="Gardinali P."/>
            <person name="Banfield J.F."/>
            <person name="Atlas R.M."/>
            <person name="Andersen G.L."/>
        </authorList>
    </citation>
    <scope>NUCLEOTIDE SEQUENCE [LARGE SCALE GENOMIC DNA]</scope>
</reference>
<gene>
    <name evidence="1" type="ORF">A9Q84_14485</name>
</gene>
<protein>
    <submittedName>
        <fullName evidence="1">Uncharacterized protein</fullName>
    </submittedName>
</protein>
<evidence type="ECO:0000313" key="2">
    <source>
        <dbReference type="Proteomes" id="UP000196531"/>
    </source>
</evidence>